<dbReference type="SUPFAM" id="SSF47757">
    <property type="entry name" value="Chemotaxis receptor methyltransferase CheR, N-terminal domain"/>
    <property type="match status" value="1"/>
</dbReference>
<dbReference type="PROSITE" id="PS50123">
    <property type="entry name" value="CHER"/>
    <property type="match status" value="1"/>
</dbReference>
<keyword evidence="6" id="KW-0145">Chemotaxis</keyword>
<dbReference type="PRINTS" id="PR00996">
    <property type="entry name" value="CHERMTFRASE"/>
</dbReference>
<dbReference type="InterPro" id="IPR022642">
    <property type="entry name" value="CheR_C"/>
</dbReference>
<dbReference type="InterPro" id="IPR050903">
    <property type="entry name" value="Bact_Chemotaxis_MeTrfase"/>
</dbReference>
<dbReference type="Pfam" id="PF01739">
    <property type="entry name" value="CheR"/>
    <property type="match status" value="1"/>
</dbReference>
<dbReference type="Gene3D" id="3.40.50.150">
    <property type="entry name" value="Vaccinia Virus protein VP39"/>
    <property type="match status" value="1"/>
</dbReference>
<dbReference type="InterPro" id="IPR036804">
    <property type="entry name" value="CheR_N_sf"/>
</dbReference>
<dbReference type="EMBL" id="JACWUN010000023">
    <property type="protein sequence ID" value="MBD1401831.1"/>
    <property type="molecule type" value="Genomic_DNA"/>
</dbReference>
<dbReference type="GO" id="GO:0008984">
    <property type="term" value="F:protein-glutamate methylesterase activity"/>
    <property type="evidence" value="ECO:0007669"/>
    <property type="project" value="InterPro"/>
</dbReference>
<dbReference type="InterPro" id="IPR000780">
    <property type="entry name" value="CheR_MeTrfase"/>
</dbReference>
<evidence type="ECO:0000256" key="7">
    <source>
        <dbReference type="SAM" id="Coils"/>
    </source>
</evidence>
<dbReference type="GO" id="GO:0005737">
    <property type="term" value="C:cytoplasm"/>
    <property type="evidence" value="ECO:0007669"/>
    <property type="project" value="InterPro"/>
</dbReference>
<evidence type="ECO:0000259" key="9">
    <source>
        <dbReference type="PROSITE" id="PS50123"/>
    </source>
</evidence>
<feature type="coiled-coil region" evidence="7">
    <location>
        <begin position="662"/>
        <end position="731"/>
    </location>
</feature>
<feature type="active site" evidence="6">
    <location>
        <position position="47"/>
    </location>
</feature>
<dbReference type="AlphaFoldDB" id="A0A8J6QR64"/>
<keyword evidence="5" id="KW-0949">S-adenosyl-L-methionine</keyword>
<dbReference type="GO" id="GO:0032259">
    <property type="term" value="P:methylation"/>
    <property type="evidence" value="ECO:0007669"/>
    <property type="project" value="UniProtKB-KW"/>
</dbReference>
<name>A0A8J6QR64_9BACT</name>
<evidence type="ECO:0000259" key="8">
    <source>
        <dbReference type="PROSITE" id="PS50122"/>
    </source>
</evidence>
<dbReference type="GO" id="GO:0006935">
    <property type="term" value="P:chemotaxis"/>
    <property type="evidence" value="ECO:0007669"/>
    <property type="project" value="UniProtKB-UniRule"/>
</dbReference>
<evidence type="ECO:0000256" key="5">
    <source>
        <dbReference type="ARBA" id="ARBA00022691"/>
    </source>
</evidence>
<dbReference type="Gene3D" id="3.40.50.180">
    <property type="entry name" value="Methylesterase CheB, C-terminal domain"/>
    <property type="match status" value="1"/>
</dbReference>
<feature type="active site" evidence="6">
    <location>
        <position position="140"/>
    </location>
</feature>
<dbReference type="Gene3D" id="1.10.155.10">
    <property type="entry name" value="Chemotaxis receptor methyltransferase CheR, N-terminal domain"/>
    <property type="match status" value="1"/>
</dbReference>
<gene>
    <name evidence="10" type="ORF">ICT70_14305</name>
</gene>
<evidence type="ECO:0000256" key="1">
    <source>
        <dbReference type="ARBA" id="ARBA00001541"/>
    </source>
</evidence>
<dbReference type="Proteomes" id="UP000632828">
    <property type="component" value="Unassembled WGS sequence"/>
</dbReference>
<protein>
    <recommendedName>
        <fullName evidence="2">protein-glutamate O-methyltransferase</fullName>
        <ecNumber evidence="2">2.1.1.80</ecNumber>
    </recommendedName>
</protein>
<evidence type="ECO:0000256" key="6">
    <source>
        <dbReference type="PROSITE-ProRule" id="PRU00050"/>
    </source>
</evidence>
<evidence type="ECO:0000313" key="11">
    <source>
        <dbReference type="Proteomes" id="UP000632828"/>
    </source>
</evidence>
<dbReference type="Gene3D" id="3.30.450.20">
    <property type="entry name" value="PAS domain"/>
    <property type="match status" value="1"/>
</dbReference>
<dbReference type="RefSeq" id="WP_191157812.1">
    <property type="nucleotide sequence ID" value="NZ_JACWUN010000023.1"/>
</dbReference>
<evidence type="ECO:0000256" key="4">
    <source>
        <dbReference type="ARBA" id="ARBA00022679"/>
    </source>
</evidence>
<feature type="domain" description="CheB-type methylesterase" evidence="8">
    <location>
        <begin position="7"/>
        <end position="198"/>
    </location>
</feature>
<dbReference type="PANTHER" id="PTHR24422">
    <property type="entry name" value="CHEMOTAXIS PROTEIN METHYLTRANSFERASE"/>
    <property type="match status" value="1"/>
</dbReference>
<keyword evidence="7" id="KW-0175">Coiled coil</keyword>
<dbReference type="Pfam" id="PF03705">
    <property type="entry name" value="CheR_N"/>
    <property type="match status" value="1"/>
</dbReference>
<dbReference type="CDD" id="cd16434">
    <property type="entry name" value="CheB-CheR_fusion"/>
    <property type="match status" value="1"/>
</dbReference>
<reference evidence="10" key="1">
    <citation type="submission" date="2020-09" db="EMBL/GenBank/DDBJ databases">
        <title>Pelobacter alkaliphilus sp. nov., a novel anaerobic arsenate-reducing bacterium from terrestrial mud volcano.</title>
        <authorList>
            <person name="Khomyakova M.A."/>
            <person name="Merkel A.Y."/>
            <person name="Slobodkin A.I."/>
        </authorList>
    </citation>
    <scope>NUCLEOTIDE SEQUENCE</scope>
    <source>
        <strain evidence="10">M08fum</strain>
    </source>
</reference>
<comment type="caution">
    <text evidence="10">The sequence shown here is derived from an EMBL/GenBank/DDBJ whole genome shotgun (WGS) entry which is preliminary data.</text>
</comment>
<dbReference type="SUPFAM" id="SSF53335">
    <property type="entry name" value="S-adenosyl-L-methionine-dependent methyltransferases"/>
    <property type="match status" value="1"/>
</dbReference>
<dbReference type="SMART" id="SM00138">
    <property type="entry name" value="MeTrc"/>
    <property type="match status" value="1"/>
</dbReference>
<dbReference type="InterPro" id="IPR029063">
    <property type="entry name" value="SAM-dependent_MTases_sf"/>
</dbReference>
<keyword evidence="3" id="KW-0489">Methyltransferase</keyword>
<dbReference type="InterPro" id="IPR022641">
    <property type="entry name" value="CheR_N"/>
</dbReference>
<dbReference type="InterPro" id="IPR035909">
    <property type="entry name" value="CheB_C"/>
</dbReference>
<keyword evidence="4" id="KW-0808">Transferase</keyword>
<dbReference type="PROSITE" id="PS50122">
    <property type="entry name" value="CHEB"/>
    <property type="match status" value="1"/>
</dbReference>
<comment type="catalytic activity">
    <reaction evidence="1">
        <text>L-glutamyl-[protein] + S-adenosyl-L-methionine = [protein]-L-glutamate 5-O-methyl ester + S-adenosyl-L-homocysteine</text>
        <dbReference type="Rhea" id="RHEA:24452"/>
        <dbReference type="Rhea" id="RHEA-COMP:10208"/>
        <dbReference type="Rhea" id="RHEA-COMP:10311"/>
        <dbReference type="ChEBI" id="CHEBI:29973"/>
        <dbReference type="ChEBI" id="CHEBI:57856"/>
        <dbReference type="ChEBI" id="CHEBI:59789"/>
        <dbReference type="ChEBI" id="CHEBI:82795"/>
        <dbReference type="EC" id="2.1.1.80"/>
    </reaction>
</comment>
<feature type="domain" description="CheR-type methyltransferase" evidence="9">
    <location>
        <begin position="204"/>
        <end position="455"/>
    </location>
</feature>
<evidence type="ECO:0000313" key="10">
    <source>
        <dbReference type="EMBL" id="MBD1401831.1"/>
    </source>
</evidence>
<proteinExistence type="predicted"/>
<feature type="active site" evidence="6">
    <location>
        <position position="20"/>
    </location>
</feature>
<dbReference type="Pfam" id="PF13596">
    <property type="entry name" value="PAS_10"/>
    <property type="match status" value="1"/>
</dbReference>
<sequence>MAKKVQPVAKPHYIVGLGASAGGLEAIETVVRNLPADTGMGFVIVQHLSPDYKSLMVEILSKKTVMPVYQAEDGMPVKPNAIYLIPPKMDMKIYQGRLTLMEKDPAQRGMNYPIDLFLKALAQDQGRKAIGIILSGTGSDGTRGLRAIKEVAGLTIVQDPETAGFDGMPRSAISARLQDFILPPEQIPAQLVSYANHPIKTIPQEQNPLLHNEDALSRLFQMLRERQGVDFSLYKPSTVVRRIERRITINHIDSIEDYLRYCQRYPSEIEQLFKEMLIGVTSFIRDPEAYQLLREAYLPDLLQRHEEREVRIWTAGCSTGEEAYSLAIVVNEILQQLQIDKEVKIFATDLDRDAIQIASIGLYPEAVINDLPRDLLEKYFVMTDKGYQVVRPLREQIVFAQHNLLKDPPFTKIDLVSCRNLLIYFQQSSQLKVLDLFNFSLVPQGLLFLGSSETVGDADTFFETLDKKWKILRSRGLKRLPDHHHRHSELFDLNRRMSGQGIKPGMGAGMRDYLYDRLLERFLNVIAEHYIPFAMLVNSTNDLLHVMGDSQRFLRIPSGKIQADISRLLIRELSIPVTTGIQKVLREKKELNYSNIRLSEGSDPIRVKICPVTSKAGMEALVAVFIEDDISHHGGTERNDYNVGTATADRIIDLEHELQFSKESLQATVEELETSNEELQATNEELLSSNEELQSTNEELQSVNEELYTVNAEYQSKITELTEANNDLDNLISIIKMPTIYLDENLEVRRITPEASQIFRIIEQDIGRPLIDIAHNLVDVDLEVLINFCRAPEEECAHRVHDKNGKEYLLRVIPYKIASNAYAGIVLTFFDLSLLASSSQPRKD</sequence>
<dbReference type="InterPro" id="IPR000673">
    <property type="entry name" value="Sig_transdc_resp-reg_Me-estase"/>
</dbReference>
<evidence type="ECO:0000256" key="2">
    <source>
        <dbReference type="ARBA" id="ARBA00012534"/>
    </source>
</evidence>
<keyword evidence="11" id="KW-1185">Reference proteome</keyword>
<dbReference type="PANTHER" id="PTHR24422:SF27">
    <property type="entry name" value="PROTEIN-GLUTAMATE O-METHYLTRANSFERASE"/>
    <property type="match status" value="1"/>
</dbReference>
<dbReference type="EC" id="2.1.1.80" evidence="2"/>
<organism evidence="10 11">
    <name type="scientific">Pelovirga terrestris</name>
    <dbReference type="NCBI Taxonomy" id="2771352"/>
    <lineage>
        <taxon>Bacteria</taxon>
        <taxon>Pseudomonadati</taxon>
        <taxon>Thermodesulfobacteriota</taxon>
        <taxon>Desulfuromonadia</taxon>
        <taxon>Geobacterales</taxon>
        <taxon>Geobacteraceae</taxon>
        <taxon>Pelovirga</taxon>
    </lineage>
</organism>
<dbReference type="Pfam" id="PF01339">
    <property type="entry name" value="CheB_methylest"/>
    <property type="match status" value="1"/>
</dbReference>
<dbReference type="GO" id="GO:0000156">
    <property type="term" value="F:phosphorelay response regulator activity"/>
    <property type="evidence" value="ECO:0007669"/>
    <property type="project" value="InterPro"/>
</dbReference>
<keyword evidence="6" id="KW-0378">Hydrolase</keyword>
<accession>A0A8J6QR64</accession>
<dbReference type="GO" id="GO:0008983">
    <property type="term" value="F:protein-glutamate O-methyltransferase activity"/>
    <property type="evidence" value="ECO:0007669"/>
    <property type="project" value="UniProtKB-EC"/>
</dbReference>
<dbReference type="SUPFAM" id="SSF52738">
    <property type="entry name" value="Methylesterase CheB, C-terminal domain"/>
    <property type="match status" value="1"/>
</dbReference>
<evidence type="ECO:0000256" key="3">
    <source>
        <dbReference type="ARBA" id="ARBA00022603"/>
    </source>
</evidence>